<evidence type="ECO:0000313" key="1">
    <source>
        <dbReference type="EMBL" id="KAK3778596.1"/>
    </source>
</evidence>
<sequence length="149" mass="16929">MTIRRASSLPVSLDQLDHPRSSLAAKELRFESLYTSVVHVYDDPTVFMIGNLHSARMPSVTGRARCALPLNVWGKNKNIALPNLNTFRVIGLPDVAKSNVRKKFTVSEAPVQPSNQLPVEYTVRLKTEDWYSYTSSSCTRTWHEMMYQV</sequence>
<evidence type="ECO:0000313" key="2">
    <source>
        <dbReference type="Proteomes" id="UP001283361"/>
    </source>
</evidence>
<comment type="caution">
    <text evidence="1">The sequence shown here is derived from an EMBL/GenBank/DDBJ whole genome shotgun (WGS) entry which is preliminary data.</text>
</comment>
<reference evidence="1" key="1">
    <citation type="journal article" date="2023" name="G3 (Bethesda)">
        <title>A reference genome for the long-term kleptoplast-retaining sea slug Elysia crispata morphotype clarki.</title>
        <authorList>
            <person name="Eastman K.E."/>
            <person name="Pendleton A.L."/>
            <person name="Shaikh M.A."/>
            <person name="Suttiyut T."/>
            <person name="Ogas R."/>
            <person name="Tomko P."/>
            <person name="Gavelis G."/>
            <person name="Widhalm J.R."/>
            <person name="Wisecaver J.H."/>
        </authorList>
    </citation>
    <scope>NUCLEOTIDE SEQUENCE</scope>
    <source>
        <strain evidence="1">ECLA1</strain>
    </source>
</reference>
<dbReference type="Proteomes" id="UP001283361">
    <property type="component" value="Unassembled WGS sequence"/>
</dbReference>
<gene>
    <name evidence="1" type="ORF">RRG08_010893</name>
</gene>
<dbReference type="AlphaFoldDB" id="A0AAE1A0Z1"/>
<organism evidence="1 2">
    <name type="scientific">Elysia crispata</name>
    <name type="common">lettuce slug</name>
    <dbReference type="NCBI Taxonomy" id="231223"/>
    <lineage>
        <taxon>Eukaryota</taxon>
        <taxon>Metazoa</taxon>
        <taxon>Spiralia</taxon>
        <taxon>Lophotrochozoa</taxon>
        <taxon>Mollusca</taxon>
        <taxon>Gastropoda</taxon>
        <taxon>Heterobranchia</taxon>
        <taxon>Euthyneura</taxon>
        <taxon>Panpulmonata</taxon>
        <taxon>Sacoglossa</taxon>
        <taxon>Placobranchoidea</taxon>
        <taxon>Plakobranchidae</taxon>
        <taxon>Elysia</taxon>
    </lineage>
</organism>
<accession>A0AAE1A0Z1</accession>
<proteinExistence type="predicted"/>
<name>A0AAE1A0Z1_9GAST</name>
<dbReference type="EMBL" id="JAWDGP010002904">
    <property type="protein sequence ID" value="KAK3778596.1"/>
    <property type="molecule type" value="Genomic_DNA"/>
</dbReference>
<protein>
    <submittedName>
        <fullName evidence="1">Uncharacterized protein</fullName>
    </submittedName>
</protein>
<keyword evidence="2" id="KW-1185">Reference proteome</keyword>